<gene>
    <name evidence="2" type="ORF">KUF71_009845</name>
</gene>
<dbReference type="Proteomes" id="UP001219518">
    <property type="component" value="Unassembled WGS sequence"/>
</dbReference>
<feature type="compositionally biased region" description="Basic and acidic residues" evidence="1">
    <location>
        <begin position="41"/>
        <end position="54"/>
    </location>
</feature>
<feature type="region of interest" description="Disordered" evidence="1">
    <location>
        <begin position="1"/>
        <end position="84"/>
    </location>
</feature>
<feature type="compositionally biased region" description="Basic residues" evidence="1">
    <location>
        <begin position="469"/>
        <end position="479"/>
    </location>
</feature>
<feature type="region of interest" description="Disordered" evidence="1">
    <location>
        <begin position="601"/>
        <end position="625"/>
    </location>
</feature>
<feature type="compositionally biased region" description="Basic residues" evidence="1">
    <location>
        <begin position="610"/>
        <end position="619"/>
    </location>
</feature>
<evidence type="ECO:0000256" key="1">
    <source>
        <dbReference type="SAM" id="MobiDB-lite"/>
    </source>
</evidence>
<sequence length="670" mass="76007">MVVEPSVAYSGIGSTSPVTPTSPLQHGSAQHVLGQDDAEVREDGQHSHDRDHGSAQHVLGQDDAEVREDGQHSHDREHGSAQHVLGQDDAEVREDGQHSHDRDVKGWKKIILGVCAFIPLTSFGPFKEVTGQDFMSLTDQELITFQFPLGYVKTINRVKSILSERPLSYSETLSQQSDPKKYSALIPYFTQRELNSYSDYEKDAFLNRLERHKAVFGDEGNPFQQLKGNPPKKRKVSDTDSLKPISTTKPLSDINVGASTSGAGNLKPTERSRASADRNKGRTSLHRDDDSENFSDETTSCSDNEKDDSDVNNDKDNEPSDNDDSDKENESTSDFLKTKLTSFLKNQKSLQELKPHIAILDVNEILEKDKETKKFVPHLKDGWLLVEKSRKRVYRVLMNYICWKYKKHPNEVTMATREMLAKSIVVAYPQYQRPFEIKGKDPWSPVLLNLNNIMKRIQDKLPTEERSRKGQRKTPKTKKLPTNSTIQALAVLNPDRNNTQTIMDGMAATFAIRSNMRRDGESITVILEKFPQFQHYKGNVLSEEFSRIYPNAEDMCPQLLELCPQILELCRNKITFEIPFEDDLLTACLALAFYLPHPVDPPPQGPRVSGNRRQRKRKGRNQESVSCATPQIDELIVIKPPNVDIPVYVQERRAEMENMLISKLSLVFVP</sequence>
<feature type="region of interest" description="Disordered" evidence="1">
    <location>
        <begin position="459"/>
        <end position="480"/>
    </location>
</feature>
<feature type="compositionally biased region" description="Basic and acidic residues" evidence="1">
    <location>
        <begin position="268"/>
        <end position="289"/>
    </location>
</feature>
<evidence type="ECO:0000313" key="3">
    <source>
        <dbReference type="Proteomes" id="UP001219518"/>
    </source>
</evidence>
<dbReference type="EMBL" id="JAHWGI010001007">
    <property type="protein sequence ID" value="KAK3920574.1"/>
    <property type="molecule type" value="Genomic_DNA"/>
</dbReference>
<name>A0AAE1HFW1_9NEOP</name>
<accession>A0AAE1HFW1</accession>
<reference evidence="2" key="1">
    <citation type="submission" date="2021-07" db="EMBL/GenBank/DDBJ databases">
        <authorList>
            <person name="Catto M.A."/>
            <person name="Jacobson A."/>
            <person name="Kennedy G."/>
            <person name="Labadie P."/>
            <person name="Hunt B.G."/>
            <person name="Srinivasan R."/>
        </authorList>
    </citation>
    <scope>NUCLEOTIDE SEQUENCE</scope>
    <source>
        <strain evidence="2">PL_HMW_Pooled</strain>
        <tissue evidence="2">Head</tissue>
    </source>
</reference>
<evidence type="ECO:0000313" key="2">
    <source>
        <dbReference type="EMBL" id="KAK3920574.1"/>
    </source>
</evidence>
<reference evidence="2" key="2">
    <citation type="journal article" date="2023" name="BMC Genomics">
        <title>Pest status, molecular evolution, and epigenetic factors derived from the genome assembly of Frankliniella fusca, a thysanopteran phytovirus vector.</title>
        <authorList>
            <person name="Catto M.A."/>
            <person name="Labadie P.E."/>
            <person name="Jacobson A.L."/>
            <person name="Kennedy G.G."/>
            <person name="Srinivasan R."/>
            <person name="Hunt B.G."/>
        </authorList>
    </citation>
    <scope>NUCLEOTIDE SEQUENCE</scope>
    <source>
        <strain evidence="2">PL_HMW_Pooled</strain>
    </source>
</reference>
<protein>
    <submittedName>
        <fullName evidence="2">Halomucin</fullName>
    </submittedName>
</protein>
<keyword evidence="3" id="KW-1185">Reference proteome</keyword>
<feature type="compositionally biased region" description="Polar residues" evidence="1">
    <location>
        <begin position="12"/>
        <end position="28"/>
    </location>
</feature>
<dbReference type="AlphaFoldDB" id="A0AAE1HFW1"/>
<comment type="caution">
    <text evidence="2">The sequence shown here is derived from an EMBL/GenBank/DDBJ whole genome shotgun (WGS) entry which is preliminary data.</text>
</comment>
<feature type="compositionally biased region" description="Basic and acidic residues" evidence="1">
    <location>
        <begin position="459"/>
        <end position="468"/>
    </location>
</feature>
<feature type="compositionally biased region" description="Basic and acidic residues" evidence="1">
    <location>
        <begin position="67"/>
        <end position="80"/>
    </location>
</feature>
<organism evidence="2 3">
    <name type="scientific">Frankliniella fusca</name>
    <dbReference type="NCBI Taxonomy" id="407009"/>
    <lineage>
        <taxon>Eukaryota</taxon>
        <taxon>Metazoa</taxon>
        <taxon>Ecdysozoa</taxon>
        <taxon>Arthropoda</taxon>
        <taxon>Hexapoda</taxon>
        <taxon>Insecta</taxon>
        <taxon>Pterygota</taxon>
        <taxon>Neoptera</taxon>
        <taxon>Paraneoptera</taxon>
        <taxon>Thysanoptera</taxon>
        <taxon>Terebrantia</taxon>
        <taxon>Thripoidea</taxon>
        <taxon>Thripidae</taxon>
        <taxon>Frankliniella</taxon>
    </lineage>
</organism>
<proteinExistence type="predicted"/>
<feature type="region of interest" description="Disordered" evidence="1">
    <location>
        <begin position="217"/>
        <end position="332"/>
    </location>
</feature>